<feature type="transmembrane region" description="Helical" evidence="5">
    <location>
        <begin position="215"/>
        <end position="234"/>
    </location>
</feature>
<comment type="subcellular location">
    <subcellularLocation>
        <location evidence="1">Membrane</location>
        <topology evidence="1">Multi-pass membrane protein</topology>
    </subcellularLocation>
</comment>
<protein>
    <submittedName>
        <fullName evidence="7">Permease</fullName>
    </submittedName>
</protein>
<feature type="transmembrane region" description="Helical" evidence="5">
    <location>
        <begin position="184"/>
        <end position="203"/>
    </location>
</feature>
<keyword evidence="4 5" id="KW-0472">Membrane</keyword>
<feature type="domain" description="EamA" evidence="6">
    <location>
        <begin position="2"/>
        <end position="117"/>
    </location>
</feature>
<feature type="transmembrane region" description="Helical" evidence="5">
    <location>
        <begin position="76"/>
        <end position="94"/>
    </location>
</feature>
<dbReference type="GO" id="GO:0016020">
    <property type="term" value="C:membrane"/>
    <property type="evidence" value="ECO:0007669"/>
    <property type="project" value="UniProtKB-SubCell"/>
</dbReference>
<dbReference type="PANTHER" id="PTHR22911:SF6">
    <property type="entry name" value="SOLUTE CARRIER FAMILY 35 MEMBER G1"/>
    <property type="match status" value="1"/>
</dbReference>
<dbReference type="InterPro" id="IPR037185">
    <property type="entry name" value="EmrE-like"/>
</dbReference>
<gene>
    <name evidence="7" type="ORF">ATO7_12723</name>
</gene>
<dbReference type="AlphaFoldDB" id="A0A1Y1SBY3"/>
<feature type="transmembrane region" description="Helical" evidence="5">
    <location>
        <begin position="158"/>
        <end position="178"/>
    </location>
</feature>
<comment type="caution">
    <text evidence="7">The sequence shown here is derived from an EMBL/GenBank/DDBJ whole genome shotgun (WGS) entry which is preliminary data.</text>
</comment>
<reference evidence="7 8" key="1">
    <citation type="submission" date="2013-04" db="EMBL/GenBank/DDBJ databases">
        <title>Oceanococcus atlanticus 22II-S10r2 Genome Sequencing.</title>
        <authorList>
            <person name="Lai Q."/>
            <person name="Li G."/>
            <person name="Shao Z."/>
        </authorList>
    </citation>
    <scope>NUCLEOTIDE SEQUENCE [LARGE SCALE GENOMIC DNA]</scope>
    <source>
        <strain evidence="7 8">22II-S10r2</strain>
    </source>
</reference>
<feature type="transmembrane region" description="Helical" evidence="5">
    <location>
        <begin position="101"/>
        <end position="118"/>
    </location>
</feature>
<dbReference type="SUPFAM" id="SSF103481">
    <property type="entry name" value="Multidrug resistance efflux transporter EmrE"/>
    <property type="match status" value="2"/>
</dbReference>
<keyword evidence="3 5" id="KW-1133">Transmembrane helix</keyword>
<feature type="transmembrane region" description="Helical" evidence="5">
    <location>
        <begin position="15"/>
        <end position="34"/>
    </location>
</feature>
<evidence type="ECO:0000256" key="5">
    <source>
        <dbReference type="SAM" id="Phobius"/>
    </source>
</evidence>
<proteinExistence type="predicted"/>
<dbReference type="PANTHER" id="PTHR22911">
    <property type="entry name" value="ACYL-MALONYL CONDENSING ENZYME-RELATED"/>
    <property type="match status" value="1"/>
</dbReference>
<feature type="transmembrane region" description="Helical" evidence="5">
    <location>
        <begin position="124"/>
        <end position="146"/>
    </location>
</feature>
<dbReference type="OrthoDB" id="148351at2"/>
<evidence type="ECO:0000256" key="3">
    <source>
        <dbReference type="ARBA" id="ARBA00022989"/>
    </source>
</evidence>
<dbReference type="InterPro" id="IPR000620">
    <property type="entry name" value="EamA_dom"/>
</dbReference>
<evidence type="ECO:0000256" key="4">
    <source>
        <dbReference type="ARBA" id="ARBA00023136"/>
    </source>
</evidence>
<name>A0A1Y1SBY3_9GAMM</name>
<keyword evidence="8" id="KW-1185">Reference proteome</keyword>
<evidence type="ECO:0000259" key="6">
    <source>
        <dbReference type="Pfam" id="PF00892"/>
    </source>
</evidence>
<dbReference type="STRING" id="1317117.ATO7_12723"/>
<dbReference type="Pfam" id="PF00892">
    <property type="entry name" value="EamA"/>
    <property type="match status" value="2"/>
</dbReference>
<evidence type="ECO:0000256" key="1">
    <source>
        <dbReference type="ARBA" id="ARBA00004141"/>
    </source>
</evidence>
<accession>A0A1Y1SBY3</accession>
<evidence type="ECO:0000313" key="7">
    <source>
        <dbReference type="EMBL" id="ORE86160.1"/>
    </source>
</evidence>
<dbReference type="Proteomes" id="UP000192342">
    <property type="component" value="Unassembled WGS sequence"/>
</dbReference>
<feature type="transmembrane region" description="Helical" evidence="5">
    <location>
        <begin position="46"/>
        <end position="70"/>
    </location>
</feature>
<organism evidence="7 8">
    <name type="scientific">Oceanococcus atlanticus</name>
    <dbReference type="NCBI Taxonomy" id="1317117"/>
    <lineage>
        <taxon>Bacteria</taxon>
        <taxon>Pseudomonadati</taxon>
        <taxon>Pseudomonadota</taxon>
        <taxon>Gammaproteobacteria</taxon>
        <taxon>Chromatiales</taxon>
        <taxon>Oceanococcaceae</taxon>
        <taxon>Oceanococcus</taxon>
    </lineage>
</organism>
<dbReference type="EMBL" id="AQQV01000003">
    <property type="protein sequence ID" value="ORE86160.1"/>
    <property type="molecule type" value="Genomic_DNA"/>
</dbReference>
<keyword evidence="2 5" id="KW-0812">Transmembrane</keyword>
<feature type="domain" description="EamA" evidence="6">
    <location>
        <begin position="130"/>
        <end position="257"/>
    </location>
</feature>
<evidence type="ECO:0000256" key="2">
    <source>
        <dbReference type="ARBA" id="ARBA00022692"/>
    </source>
</evidence>
<feature type="transmembrane region" description="Helical" evidence="5">
    <location>
        <begin position="240"/>
        <end position="257"/>
    </location>
</feature>
<evidence type="ECO:0000313" key="8">
    <source>
        <dbReference type="Proteomes" id="UP000192342"/>
    </source>
</evidence>
<sequence length="269" mass="28990">MGVAIKFAATELNNAMVVFLRNAFGLLALAPVLLRHGAAKLRTERLGMHIARCVIGLSAMYCFFFAIAHMPLAEAMLLNYSTPLYVPFIAWLWLQERPSAGLIPVVLVGFIGVSLILRPSNPAAAGWVGLVGLASGVMAAGAFVAIRRLARTEPALRIVFYFTALSLLISALPLPWMWQMPDARALLLMAMAGGCATLAQICLTRAYALAPAAQVAPFNYLVVVFAALWGWLIWNERSDALSIVGALLVVGSSLLALRQREGAKRATQQ</sequence>